<gene>
    <name evidence="1" type="ORF">AHMF7605_11845</name>
</gene>
<comment type="caution">
    <text evidence="1">The sequence shown here is derived from an EMBL/GenBank/DDBJ whole genome shotgun (WGS) entry which is preliminary data.</text>
</comment>
<evidence type="ECO:0000313" key="2">
    <source>
        <dbReference type="Proteomes" id="UP000240357"/>
    </source>
</evidence>
<dbReference type="EMBL" id="PYFT01000001">
    <property type="protein sequence ID" value="PSR54164.1"/>
    <property type="molecule type" value="Genomic_DNA"/>
</dbReference>
<keyword evidence="2" id="KW-1185">Reference proteome</keyword>
<dbReference type="AlphaFoldDB" id="A0A2T2YF86"/>
<dbReference type="Proteomes" id="UP000240357">
    <property type="component" value="Unassembled WGS sequence"/>
</dbReference>
<reference evidence="1 2" key="1">
    <citation type="submission" date="2018-03" db="EMBL/GenBank/DDBJ databases">
        <title>Adhaeribacter sp. HMF7605 Genome sequencing and assembly.</title>
        <authorList>
            <person name="Kang H."/>
            <person name="Kang J."/>
            <person name="Cha I."/>
            <person name="Kim H."/>
            <person name="Joh K."/>
        </authorList>
    </citation>
    <scope>NUCLEOTIDE SEQUENCE [LARGE SCALE GENOMIC DNA]</scope>
    <source>
        <strain evidence="1 2">HMF7605</strain>
    </source>
</reference>
<protein>
    <submittedName>
        <fullName evidence="1">Uncharacterized protein</fullName>
    </submittedName>
</protein>
<dbReference type="RefSeq" id="WP_106929569.1">
    <property type="nucleotide sequence ID" value="NZ_PYFT01000001.1"/>
</dbReference>
<evidence type="ECO:0000313" key="1">
    <source>
        <dbReference type="EMBL" id="PSR54164.1"/>
    </source>
</evidence>
<accession>A0A2T2YF86</accession>
<proteinExistence type="predicted"/>
<organism evidence="1 2">
    <name type="scientific">Adhaeribacter arboris</name>
    <dbReference type="NCBI Taxonomy" id="2072846"/>
    <lineage>
        <taxon>Bacteria</taxon>
        <taxon>Pseudomonadati</taxon>
        <taxon>Bacteroidota</taxon>
        <taxon>Cytophagia</taxon>
        <taxon>Cytophagales</taxon>
        <taxon>Hymenobacteraceae</taxon>
        <taxon>Adhaeribacter</taxon>
    </lineage>
</organism>
<sequence>MVTTESNINIILPVPRFYKKDGFYLDKMTPEQAEVFMRNAEEINYLNNQQILRDCFEQVMQLTCRKPNMPSDNLRASVLLCQQYIKDLQKGIKKHSNPYKHKLELNDKLHQLRLSYLTDFRNRMHITMQTLAYREKVGKHI</sequence>
<name>A0A2T2YF86_9BACT</name>